<name>A0A2S7MXE6_9BACI</name>
<dbReference type="EMBL" id="PKOZ01000010">
    <property type="protein sequence ID" value="PQD94440.1"/>
    <property type="molecule type" value="Genomic_DNA"/>
</dbReference>
<feature type="transmembrane region" description="Helical" evidence="1">
    <location>
        <begin position="65"/>
        <end position="83"/>
    </location>
</feature>
<gene>
    <name evidence="2" type="ORF">CYL18_14605</name>
</gene>
<organism evidence="2 3">
    <name type="scientific">Pradoshia eiseniae</name>
    <dbReference type="NCBI Taxonomy" id="2064768"/>
    <lineage>
        <taxon>Bacteria</taxon>
        <taxon>Bacillati</taxon>
        <taxon>Bacillota</taxon>
        <taxon>Bacilli</taxon>
        <taxon>Bacillales</taxon>
        <taxon>Bacillaceae</taxon>
        <taxon>Pradoshia</taxon>
    </lineage>
</organism>
<evidence type="ECO:0000313" key="3">
    <source>
        <dbReference type="Proteomes" id="UP000239663"/>
    </source>
</evidence>
<reference evidence="2 3" key="1">
    <citation type="submission" date="2017-12" db="EMBL/GenBank/DDBJ databases">
        <title>Taxonomic description and draft genome of Pradoshia cofamensis Gen. nov., sp. nov., a thermotolerant bacillale isolated from anterior gut of earthworm Eisenia fetida.</title>
        <authorList>
            <person name="Saha T."/>
            <person name="Chakraborty R."/>
        </authorList>
    </citation>
    <scope>NUCLEOTIDE SEQUENCE [LARGE SCALE GENOMIC DNA]</scope>
    <source>
        <strain evidence="2 3">EAG3</strain>
    </source>
</reference>
<dbReference type="Pfam" id="PF10710">
    <property type="entry name" value="DUF2512"/>
    <property type="match status" value="1"/>
</dbReference>
<sequence length="139" mass="15350">MEHLKALLIKFVMLTAVLWIVLTVAFGVSLLNTLLVSAVLTAAAYVLGDLLIFRKSGKDQEHQKRNLIATFSDMVLAFAVIWLMGEALFSNDTNILSASLISAILIAGGEWYFHKYIDKNVFYVKESGESITGNADYTS</sequence>
<evidence type="ECO:0000256" key="1">
    <source>
        <dbReference type="SAM" id="Phobius"/>
    </source>
</evidence>
<dbReference type="RefSeq" id="WP_104850271.1">
    <property type="nucleotide sequence ID" value="NZ_PKOZ01000010.1"/>
</dbReference>
<keyword evidence="1" id="KW-0472">Membrane</keyword>
<accession>A0A2S7MXE6</accession>
<dbReference type="AlphaFoldDB" id="A0A2S7MXE6"/>
<dbReference type="OrthoDB" id="2111682at2"/>
<proteinExistence type="predicted"/>
<evidence type="ECO:0008006" key="4">
    <source>
        <dbReference type="Google" id="ProtNLM"/>
    </source>
</evidence>
<evidence type="ECO:0000313" key="2">
    <source>
        <dbReference type="EMBL" id="PQD94440.1"/>
    </source>
</evidence>
<dbReference type="InterPro" id="IPR019649">
    <property type="entry name" value="DUF2512"/>
</dbReference>
<keyword evidence="3" id="KW-1185">Reference proteome</keyword>
<feature type="transmembrane region" description="Helical" evidence="1">
    <location>
        <begin position="7"/>
        <end position="28"/>
    </location>
</feature>
<feature type="transmembrane region" description="Helical" evidence="1">
    <location>
        <begin position="95"/>
        <end position="113"/>
    </location>
</feature>
<keyword evidence="1" id="KW-1133">Transmembrane helix</keyword>
<protein>
    <recommendedName>
        <fullName evidence="4">DUF2512 domain-containing protein</fullName>
    </recommendedName>
</protein>
<feature type="transmembrane region" description="Helical" evidence="1">
    <location>
        <begin position="34"/>
        <end position="53"/>
    </location>
</feature>
<keyword evidence="1" id="KW-0812">Transmembrane</keyword>
<comment type="caution">
    <text evidence="2">The sequence shown here is derived from an EMBL/GenBank/DDBJ whole genome shotgun (WGS) entry which is preliminary data.</text>
</comment>
<dbReference type="Proteomes" id="UP000239663">
    <property type="component" value="Unassembled WGS sequence"/>
</dbReference>